<protein>
    <submittedName>
        <fullName evidence="2">Type I restriction enzyme R protein N terminus (HSDR_N)</fullName>
    </submittedName>
</protein>
<name>A0A1N7L7N0_9BACT</name>
<evidence type="ECO:0000313" key="3">
    <source>
        <dbReference type="Proteomes" id="UP000186026"/>
    </source>
</evidence>
<dbReference type="Pfam" id="PF13588">
    <property type="entry name" value="HSDR_N_2"/>
    <property type="match status" value="1"/>
</dbReference>
<dbReference type="InterPro" id="IPR029464">
    <property type="entry name" value="HSDR_N"/>
</dbReference>
<gene>
    <name evidence="2" type="ORF">SAMN05421761_103107</name>
</gene>
<evidence type="ECO:0000259" key="1">
    <source>
        <dbReference type="Pfam" id="PF13588"/>
    </source>
</evidence>
<organism evidence="2 3">
    <name type="scientific">Belliella pelovolcani</name>
    <dbReference type="NCBI Taxonomy" id="529505"/>
    <lineage>
        <taxon>Bacteria</taxon>
        <taxon>Pseudomonadati</taxon>
        <taxon>Bacteroidota</taxon>
        <taxon>Cytophagia</taxon>
        <taxon>Cytophagales</taxon>
        <taxon>Cyclobacteriaceae</taxon>
        <taxon>Belliella</taxon>
    </lineage>
</organism>
<keyword evidence="3" id="KW-1185">Reference proteome</keyword>
<dbReference type="Gene3D" id="3.90.1570.30">
    <property type="match status" value="1"/>
</dbReference>
<dbReference type="RefSeq" id="WP_076498985.1">
    <property type="nucleotide sequence ID" value="NZ_FTOP01000003.1"/>
</dbReference>
<dbReference type="EMBL" id="FTOP01000003">
    <property type="protein sequence ID" value="SIS69849.1"/>
    <property type="molecule type" value="Genomic_DNA"/>
</dbReference>
<feature type="domain" description="Type I restriction enzyme R protein N-terminal" evidence="1">
    <location>
        <begin position="45"/>
        <end position="154"/>
    </location>
</feature>
<reference evidence="3" key="1">
    <citation type="submission" date="2017-01" db="EMBL/GenBank/DDBJ databases">
        <authorList>
            <person name="Varghese N."/>
            <person name="Submissions S."/>
        </authorList>
    </citation>
    <scope>NUCLEOTIDE SEQUENCE [LARGE SCALE GENOMIC DNA]</scope>
    <source>
        <strain evidence="3">DSM 46698</strain>
    </source>
</reference>
<dbReference type="Proteomes" id="UP000186026">
    <property type="component" value="Unassembled WGS sequence"/>
</dbReference>
<proteinExistence type="predicted"/>
<dbReference type="STRING" id="529505.SAMN05421761_103107"/>
<evidence type="ECO:0000313" key="2">
    <source>
        <dbReference type="EMBL" id="SIS69849.1"/>
    </source>
</evidence>
<sequence length="156" mass="18664">MMDDRFPFLNEKLNFPQFEFRLQEEQDGKLSIFDSLRKKYLILTPEEWVRQHIIQVLIQKYEYPRSLFALEKGLKYNRLQKRFDVLVHDRNGLPFLLIECKAPEVKLTQKTVEQVCIYNKTIQAPYLGISNGKQHIFLKFEELANNFIQISDLPKI</sequence>
<accession>A0A1N7L7N0</accession>
<dbReference type="AlphaFoldDB" id="A0A1N7L7N0"/>